<feature type="chain" id="PRO_5046329131" description="TonB C-terminal domain-containing protein" evidence="1">
    <location>
        <begin position="21"/>
        <end position="125"/>
    </location>
</feature>
<gene>
    <name evidence="2" type="ORF">M9980_04900</name>
</gene>
<evidence type="ECO:0000313" key="3">
    <source>
        <dbReference type="Proteomes" id="UP001055580"/>
    </source>
</evidence>
<keyword evidence="3" id="KW-1185">Reference proteome</keyword>
<dbReference type="EMBL" id="CP098401">
    <property type="protein sequence ID" value="URW76555.1"/>
    <property type="molecule type" value="Genomic_DNA"/>
</dbReference>
<keyword evidence="1" id="KW-0732">Signal</keyword>
<dbReference type="PROSITE" id="PS51257">
    <property type="entry name" value="PROKAR_LIPOPROTEIN"/>
    <property type="match status" value="1"/>
</dbReference>
<organism evidence="2 3">
    <name type="scientific">Sphingomonas donggukensis</name>
    <dbReference type="NCBI Taxonomy" id="2949093"/>
    <lineage>
        <taxon>Bacteria</taxon>
        <taxon>Pseudomonadati</taxon>
        <taxon>Pseudomonadota</taxon>
        <taxon>Alphaproteobacteria</taxon>
        <taxon>Sphingomonadales</taxon>
        <taxon>Sphingomonadaceae</taxon>
        <taxon>Sphingomonas</taxon>
    </lineage>
</organism>
<dbReference type="Proteomes" id="UP001055580">
    <property type="component" value="Chromosome"/>
</dbReference>
<feature type="signal peptide" evidence="1">
    <location>
        <begin position="1"/>
        <end position="20"/>
    </location>
</feature>
<sequence>MKTPSILAAALALSACVATAEPRAIEGPVRMGQIAYVNGPRVRPEKLIEDSRCPMNARCVWAGRAIVRAAVTTGSGTRRIDLTLGKPERVADGMLTLVSITPERVAGAQPKPAPYRFAFEFAGGL</sequence>
<name>A0ABY4TXG0_9SPHN</name>
<evidence type="ECO:0000256" key="1">
    <source>
        <dbReference type="SAM" id="SignalP"/>
    </source>
</evidence>
<reference evidence="2" key="1">
    <citation type="submission" date="2022-05" db="EMBL/GenBank/DDBJ databases">
        <title>Sphingomonas sp. strain RMG20 Genome sequencing and assembly.</title>
        <authorList>
            <person name="Kim I."/>
        </authorList>
    </citation>
    <scope>NUCLEOTIDE SEQUENCE</scope>
    <source>
        <strain evidence="2">RMG20</strain>
    </source>
</reference>
<dbReference type="RefSeq" id="WP_250754025.1">
    <property type="nucleotide sequence ID" value="NZ_CP098401.1"/>
</dbReference>
<proteinExistence type="predicted"/>
<protein>
    <recommendedName>
        <fullName evidence="4">TonB C-terminal domain-containing protein</fullName>
    </recommendedName>
</protein>
<accession>A0ABY4TXG0</accession>
<evidence type="ECO:0008006" key="4">
    <source>
        <dbReference type="Google" id="ProtNLM"/>
    </source>
</evidence>
<evidence type="ECO:0000313" key="2">
    <source>
        <dbReference type="EMBL" id="URW76555.1"/>
    </source>
</evidence>